<protein>
    <submittedName>
        <fullName evidence="2">Uncharacterized protein</fullName>
    </submittedName>
</protein>
<reference evidence="2 3" key="1">
    <citation type="submission" date="2016-05" db="EMBL/GenBank/DDBJ databases">
        <title>A degradative enzymes factory behind the ericoid mycorrhizal symbiosis.</title>
        <authorList>
            <consortium name="DOE Joint Genome Institute"/>
            <person name="Martino E."/>
            <person name="Morin E."/>
            <person name="Grelet G."/>
            <person name="Kuo A."/>
            <person name="Kohler A."/>
            <person name="Daghino S."/>
            <person name="Barry K."/>
            <person name="Choi C."/>
            <person name="Cichocki N."/>
            <person name="Clum A."/>
            <person name="Copeland A."/>
            <person name="Hainaut M."/>
            <person name="Haridas S."/>
            <person name="Labutti K."/>
            <person name="Lindquist E."/>
            <person name="Lipzen A."/>
            <person name="Khouja H.-R."/>
            <person name="Murat C."/>
            <person name="Ohm R."/>
            <person name="Olson A."/>
            <person name="Spatafora J."/>
            <person name="Veneault-Fourrey C."/>
            <person name="Henrissat B."/>
            <person name="Grigoriev I."/>
            <person name="Martin F."/>
            <person name="Perotto S."/>
        </authorList>
    </citation>
    <scope>NUCLEOTIDE SEQUENCE [LARGE SCALE GENOMIC DNA]</scope>
    <source>
        <strain evidence="2 3">UAMH 7357</strain>
    </source>
</reference>
<evidence type="ECO:0000313" key="2">
    <source>
        <dbReference type="EMBL" id="PMD22024.1"/>
    </source>
</evidence>
<evidence type="ECO:0000256" key="1">
    <source>
        <dbReference type="SAM" id="MobiDB-lite"/>
    </source>
</evidence>
<feature type="compositionally biased region" description="Polar residues" evidence="1">
    <location>
        <begin position="132"/>
        <end position="142"/>
    </location>
</feature>
<dbReference type="OrthoDB" id="3573506at2759"/>
<evidence type="ECO:0000313" key="3">
    <source>
        <dbReference type="Proteomes" id="UP000235672"/>
    </source>
</evidence>
<dbReference type="EMBL" id="KZ613479">
    <property type="protein sequence ID" value="PMD22024.1"/>
    <property type="molecule type" value="Genomic_DNA"/>
</dbReference>
<name>A0A2J6Q744_9HELO</name>
<gene>
    <name evidence="2" type="ORF">NA56DRAFT_703003</name>
</gene>
<proteinExistence type="predicted"/>
<feature type="compositionally biased region" description="Low complexity" evidence="1">
    <location>
        <begin position="116"/>
        <end position="129"/>
    </location>
</feature>
<organism evidence="2 3">
    <name type="scientific">Hyaloscypha hepaticicola</name>
    <dbReference type="NCBI Taxonomy" id="2082293"/>
    <lineage>
        <taxon>Eukaryota</taxon>
        <taxon>Fungi</taxon>
        <taxon>Dikarya</taxon>
        <taxon>Ascomycota</taxon>
        <taxon>Pezizomycotina</taxon>
        <taxon>Leotiomycetes</taxon>
        <taxon>Helotiales</taxon>
        <taxon>Hyaloscyphaceae</taxon>
        <taxon>Hyaloscypha</taxon>
    </lineage>
</organism>
<dbReference type="Proteomes" id="UP000235672">
    <property type="component" value="Unassembled WGS sequence"/>
</dbReference>
<feature type="region of interest" description="Disordered" evidence="1">
    <location>
        <begin position="106"/>
        <end position="142"/>
    </location>
</feature>
<accession>A0A2J6Q744</accession>
<dbReference type="AlphaFoldDB" id="A0A2J6Q744"/>
<sequence>MCTQTLIIFSACPCRKTRISTCFAMQDLEYRAWRHFAPIPDYRGCNGLQTLEDFSPGTCEMAPGGTCPYAGLNTIHVPIPQLREDTLGIHPESQTFLWRTASEPRKANQKARVKNSGCIRSSSLGSSRQSKARLNTSAELSQQNQNHITFLQRPLERIEDIEPFLLQQLRTTDPGE</sequence>
<keyword evidence="3" id="KW-1185">Reference proteome</keyword>